<dbReference type="PANTHER" id="PTHR43103">
    <property type="entry name" value="NUCLEOSIDE-DIPHOSPHATE-SUGAR EPIMERASE"/>
    <property type="match status" value="1"/>
</dbReference>
<dbReference type="InterPro" id="IPR036291">
    <property type="entry name" value="NAD(P)-bd_dom_sf"/>
</dbReference>
<gene>
    <name evidence="4" type="ORF">BINO364_LOCUS13356</name>
</gene>
<organism evidence="4 5">
    <name type="scientific">Brenthis ino</name>
    <name type="common">lesser marbled fritillary</name>
    <dbReference type="NCBI Taxonomy" id="405034"/>
    <lineage>
        <taxon>Eukaryota</taxon>
        <taxon>Metazoa</taxon>
        <taxon>Ecdysozoa</taxon>
        <taxon>Arthropoda</taxon>
        <taxon>Hexapoda</taxon>
        <taxon>Insecta</taxon>
        <taxon>Pterygota</taxon>
        <taxon>Neoptera</taxon>
        <taxon>Endopterygota</taxon>
        <taxon>Lepidoptera</taxon>
        <taxon>Glossata</taxon>
        <taxon>Ditrysia</taxon>
        <taxon>Papilionoidea</taxon>
        <taxon>Nymphalidae</taxon>
        <taxon>Heliconiinae</taxon>
        <taxon>Argynnini</taxon>
        <taxon>Brenthis</taxon>
    </lineage>
</organism>
<dbReference type="OrthoDB" id="16464at2759"/>
<dbReference type="Proteomes" id="UP000838878">
    <property type="component" value="Chromosome 7"/>
</dbReference>
<dbReference type="Pfam" id="PF01370">
    <property type="entry name" value="Epimerase"/>
    <property type="match status" value="1"/>
</dbReference>
<dbReference type="GO" id="GO:0016491">
    <property type="term" value="F:oxidoreductase activity"/>
    <property type="evidence" value="ECO:0007669"/>
    <property type="project" value="InterPro"/>
</dbReference>
<reference evidence="4" key="1">
    <citation type="submission" date="2021-12" db="EMBL/GenBank/DDBJ databases">
        <authorList>
            <person name="Martin H S."/>
        </authorList>
    </citation>
    <scope>NUCLEOTIDE SEQUENCE</scope>
</reference>
<proteinExistence type="predicted"/>
<name>A0A8J9VRG1_9NEOP</name>
<protein>
    <recommendedName>
        <fullName evidence="3">NAD-dependent epimerase/dehydratase domain-containing protein</fullName>
    </recommendedName>
</protein>
<dbReference type="SUPFAM" id="SSF51735">
    <property type="entry name" value="NAD(P)-binding Rossmann-fold domains"/>
    <property type="match status" value="1"/>
</dbReference>
<evidence type="ECO:0000256" key="1">
    <source>
        <dbReference type="ARBA" id="ARBA00022857"/>
    </source>
</evidence>
<dbReference type="Gene3D" id="3.40.50.720">
    <property type="entry name" value="NAD(P)-binding Rossmann-like Domain"/>
    <property type="match status" value="1"/>
</dbReference>
<keyword evidence="2" id="KW-0119">Carbohydrate metabolism</keyword>
<dbReference type="InterPro" id="IPR001509">
    <property type="entry name" value="Epimerase_deHydtase"/>
</dbReference>
<dbReference type="NCBIfam" id="NF043036">
    <property type="entry name" value="ErythonDh"/>
    <property type="match status" value="1"/>
</dbReference>
<evidence type="ECO:0000259" key="3">
    <source>
        <dbReference type="Pfam" id="PF01370"/>
    </source>
</evidence>
<accession>A0A8J9VRG1</accession>
<evidence type="ECO:0000313" key="5">
    <source>
        <dbReference type="Proteomes" id="UP000838878"/>
    </source>
</evidence>
<evidence type="ECO:0000256" key="2">
    <source>
        <dbReference type="ARBA" id="ARBA00023277"/>
    </source>
</evidence>
<keyword evidence="5" id="KW-1185">Reference proteome</keyword>
<dbReference type="InterPro" id="IPR050005">
    <property type="entry name" value="DenD"/>
</dbReference>
<feature type="non-terminal residue" evidence="4">
    <location>
        <position position="320"/>
    </location>
</feature>
<dbReference type="CDD" id="cd05238">
    <property type="entry name" value="Gne_like_SDR_e"/>
    <property type="match status" value="1"/>
</dbReference>
<dbReference type="PANTHER" id="PTHR43103:SF3">
    <property type="entry name" value="ADP-L-GLYCERO-D-MANNO-HEPTOSE-6-EPIMERASE"/>
    <property type="match status" value="1"/>
</dbReference>
<keyword evidence="1" id="KW-0521">NADP</keyword>
<feature type="domain" description="NAD-dependent epimerase/dehydratase" evidence="3">
    <location>
        <begin position="3"/>
        <end position="195"/>
    </location>
</feature>
<evidence type="ECO:0000313" key="4">
    <source>
        <dbReference type="EMBL" id="CAH0728093.1"/>
    </source>
</evidence>
<dbReference type="AlphaFoldDB" id="A0A8J9VRG1"/>
<sequence length="320" mass="34508">MNVVITGAAGFLGVRLTKALLNESSPLPIKSLLLVDIQKPTLPSDPRVSSLAVNLVDPNVSDLIIHSDIHVLFHLAAIVSGHAEADFDIGLRVNFDATRALVEKARHRNPSLRFIFTSTVGVFGGNLPPIVDDLTAVTPQNSYGTEKAMCELLLNDYARRGYVDARIVRLPTVSVRAGAANQAVTSFASGIIREPLNGCSSVCPVDCTQELWLTSPSTVVSNIIHASTLGPDALGPWRAVNLPGICVSVGQMLNALREVAGDQVASLVHFKGDEVIARIVGSFPSRFDNTRGLQLGFTVDKNFADIIRIYIRDDLNRELH</sequence>
<dbReference type="Gene3D" id="3.90.25.10">
    <property type="entry name" value="UDP-galactose 4-epimerase, domain 1"/>
    <property type="match status" value="1"/>
</dbReference>
<dbReference type="EMBL" id="OV170227">
    <property type="protein sequence ID" value="CAH0728093.1"/>
    <property type="molecule type" value="Genomic_DNA"/>
</dbReference>